<feature type="domain" description="NTF2" evidence="2">
    <location>
        <begin position="13"/>
        <end position="129"/>
    </location>
</feature>
<dbReference type="InterPro" id="IPR032710">
    <property type="entry name" value="NTF2-like_dom_sf"/>
</dbReference>
<organism evidence="3">
    <name type="scientific">Glycine max</name>
    <name type="common">Soybean</name>
    <name type="synonym">Glycine hispida</name>
    <dbReference type="NCBI Taxonomy" id="3847"/>
    <lineage>
        <taxon>Eukaryota</taxon>
        <taxon>Viridiplantae</taxon>
        <taxon>Streptophyta</taxon>
        <taxon>Embryophyta</taxon>
        <taxon>Tracheophyta</taxon>
        <taxon>Spermatophyta</taxon>
        <taxon>Magnoliopsida</taxon>
        <taxon>eudicotyledons</taxon>
        <taxon>Gunneridae</taxon>
        <taxon>Pentapetalae</taxon>
        <taxon>rosids</taxon>
        <taxon>fabids</taxon>
        <taxon>Fabales</taxon>
        <taxon>Fabaceae</taxon>
        <taxon>Papilionoideae</taxon>
        <taxon>50 kb inversion clade</taxon>
        <taxon>NPAAA clade</taxon>
        <taxon>indigoferoid/millettioid clade</taxon>
        <taxon>Phaseoleae</taxon>
        <taxon>Glycine</taxon>
        <taxon>Glycine subgen. Soja</taxon>
    </lineage>
</organism>
<dbReference type="AlphaFoldDB" id="C6TBF3"/>
<dbReference type="InterPro" id="IPR002075">
    <property type="entry name" value="NTF2_dom"/>
</dbReference>
<reference evidence="3" key="1">
    <citation type="submission" date="2009-08" db="EMBL/GenBank/DDBJ databases">
        <authorList>
            <person name="Cheung F."/>
            <person name="Xiao Y."/>
            <person name="Chan A."/>
            <person name="Moskal W."/>
            <person name="Town C.D."/>
        </authorList>
    </citation>
    <scope>NUCLEOTIDE SEQUENCE</scope>
</reference>
<dbReference type="EMBL" id="BT094859">
    <property type="protein sequence ID" value="ACU19155.1"/>
    <property type="molecule type" value="mRNA"/>
</dbReference>
<evidence type="ECO:0000259" key="2">
    <source>
        <dbReference type="PROSITE" id="PS50177"/>
    </source>
</evidence>
<dbReference type="GO" id="GO:0005737">
    <property type="term" value="C:cytoplasm"/>
    <property type="evidence" value="ECO:0007669"/>
    <property type="project" value="UniProtKB-ARBA"/>
</dbReference>
<dbReference type="InterPro" id="IPR039539">
    <property type="entry name" value="Ras_GTPase_bind_prot"/>
</dbReference>
<dbReference type="CDD" id="cd00780">
    <property type="entry name" value="NTF2"/>
    <property type="match status" value="1"/>
</dbReference>
<evidence type="ECO:0000256" key="1">
    <source>
        <dbReference type="ARBA" id="ARBA00022884"/>
    </source>
</evidence>
<dbReference type="FunFam" id="3.10.450.50:FF:000003">
    <property type="entry name" value="Nuclear transport factor 2 family protein"/>
    <property type="match status" value="1"/>
</dbReference>
<dbReference type="SUPFAM" id="SSF54427">
    <property type="entry name" value="NTF2-like"/>
    <property type="match status" value="1"/>
</dbReference>
<accession>C6TBF3</accession>
<keyword evidence="1" id="KW-0694">RNA-binding</keyword>
<proteinExistence type="evidence at transcript level"/>
<dbReference type="ExpressionAtlas" id="C6TBF3">
    <property type="expression patterns" value="baseline and differential"/>
</dbReference>
<protein>
    <recommendedName>
        <fullName evidence="2">NTF2 domain-containing protein</fullName>
    </recommendedName>
</protein>
<evidence type="ECO:0000313" key="3">
    <source>
        <dbReference type="EMBL" id="ACU19155.1"/>
    </source>
</evidence>
<dbReference type="InterPro" id="IPR018222">
    <property type="entry name" value="Nuclear_transport_factor_2_euk"/>
</dbReference>
<dbReference type="PANTHER" id="PTHR10693:SF45">
    <property type="entry name" value="NUCLEAR TRANSPORT FACTOR 2 (NTF2) FAMILY PROTEIN WITH RNA BINDING (RRM-RBD-RNP MOTIFS) DOMAIN-CONTAINING PROTEIN"/>
    <property type="match status" value="1"/>
</dbReference>
<name>C6TBF3_SOYBN</name>
<dbReference type="Pfam" id="PF02136">
    <property type="entry name" value="NTF2"/>
    <property type="match status" value="1"/>
</dbReference>
<dbReference type="PROSITE" id="PS50177">
    <property type="entry name" value="NTF2_DOMAIN"/>
    <property type="match status" value="1"/>
</dbReference>
<dbReference type="PANTHER" id="PTHR10693">
    <property type="entry name" value="RAS GTPASE-ACTIVATING PROTEIN-BINDING PROTEIN"/>
    <property type="match status" value="1"/>
</dbReference>
<dbReference type="Gene3D" id="3.10.450.50">
    <property type="match status" value="1"/>
</dbReference>
<dbReference type="GO" id="GO:0003723">
    <property type="term" value="F:RNA binding"/>
    <property type="evidence" value="ECO:0007669"/>
    <property type="project" value="UniProtKB-KW"/>
</dbReference>
<sequence length="207" mass="23097">MAASEESSTTQMIGNAFVQQYYSILHQEPDQVHRFYQESSILSRPEEDGTMTMVTTTLEINKKILSLDYTSFRVEILSADAQPSFKDGVIVVVTGCLTGSDNLKRKFTQSFFLAPQDKGYFVLNDVFRYVDEYKSVDIESVPANDAAIADESAPTDAFVPEPESFMLLKMFLLVKLLLLMLTLVSAKSESPLENGMYQLLKSGPVSC</sequence>